<evidence type="ECO:0000259" key="3">
    <source>
        <dbReference type="SMART" id="SM00903"/>
    </source>
</evidence>
<dbReference type="InterPro" id="IPR050268">
    <property type="entry name" value="NADH-dep_flavin_reductase"/>
</dbReference>
<organism evidence="4 5">
    <name type="scientific">Arthrobacter hankyongi</name>
    <dbReference type="NCBI Taxonomy" id="2904801"/>
    <lineage>
        <taxon>Bacteria</taxon>
        <taxon>Bacillati</taxon>
        <taxon>Actinomycetota</taxon>
        <taxon>Actinomycetes</taxon>
        <taxon>Micrococcales</taxon>
        <taxon>Micrococcaceae</taxon>
        <taxon>Arthrobacter</taxon>
    </lineage>
</organism>
<keyword evidence="5" id="KW-1185">Reference proteome</keyword>
<dbReference type="Proteomes" id="UP001165368">
    <property type="component" value="Unassembled WGS sequence"/>
</dbReference>
<dbReference type="RefSeq" id="WP_237821085.1">
    <property type="nucleotide sequence ID" value="NZ_JAKLTQ010000007.1"/>
</dbReference>
<evidence type="ECO:0000256" key="2">
    <source>
        <dbReference type="ARBA" id="ARBA00023002"/>
    </source>
</evidence>
<comment type="caution">
    <text evidence="4">The sequence shown here is derived from an EMBL/GenBank/DDBJ whole genome shotgun (WGS) entry which is preliminary data.</text>
</comment>
<dbReference type="Pfam" id="PF01613">
    <property type="entry name" value="Flavin_Reduct"/>
    <property type="match status" value="1"/>
</dbReference>
<gene>
    <name evidence="4" type="ORF">LVY72_11900</name>
</gene>
<dbReference type="SUPFAM" id="SSF50475">
    <property type="entry name" value="FMN-binding split barrel"/>
    <property type="match status" value="1"/>
</dbReference>
<feature type="domain" description="Flavin reductase like" evidence="3">
    <location>
        <begin position="20"/>
        <end position="165"/>
    </location>
</feature>
<protein>
    <submittedName>
        <fullName evidence="4">Flavin reductase family protein</fullName>
    </submittedName>
</protein>
<dbReference type="Gene3D" id="2.30.110.10">
    <property type="entry name" value="Electron Transport, Fmn-binding Protein, Chain A"/>
    <property type="match status" value="1"/>
</dbReference>
<dbReference type="EMBL" id="JAKLTQ010000007">
    <property type="protein sequence ID" value="MCG2622614.1"/>
    <property type="molecule type" value="Genomic_DNA"/>
</dbReference>
<reference evidence="4" key="1">
    <citation type="submission" date="2022-01" db="EMBL/GenBank/DDBJ databases">
        <authorList>
            <person name="Jo J.-H."/>
            <person name="Im W.-T."/>
        </authorList>
    </citation>
    <scope>NUCLEOTIDE SEQUENCE</scope>
    <source>
        <strain evidence="4">I2-34</strain>
    </source>
</reference>
<sequence length="167" mass="17956">MTTQVNTSLYPSKEQMREVMGTFCTGVTVVSGFDGNGNPVGFTAQSLTSLSLDPPLISISPARTSTTWPLIRRAGAFCVNVLSEGQRHVSSAFARSGGDKFSGLDWTVRNGHPAPRIEGALAWISCVIEVEHDAGDHTLVIGRVVDLEASRNVQPLVFFDSSYRSLA</sequence>
<dbReference type="InterPro" id="IPR002563">
    <property type="entry name" value="Flavin_Rdtase-like_dom"/>
</dbReference>
<dbReference type="PANTHER" id="PTHR30466">
    <property type="entry name" value="FLAVIN REDUCTASE"/>
    <property type="match status" value="1"/>
</dbReference>
<dbReference type="PANTHER" id="PTHR30466:SF11">
    <property type="entry name" value="FLAVIN-DEPENDENT MONOOXYGENASE, REDUCTASE SUBUNIT HSAB"/>
    <property type="match status" value="1"/>
</dbReference>
<dbReference type="SMART" id="SM00903">
    <property type="entry name" value="Flavin_Reduct"/>
    <property type="match status" value="1"/>
</dbReference>
<name>A0ABS9L7H3_9MICC</name>
<evidence type="ECO:0000256" key="1">
    <source>
        <dbReference type="ARBA" id="ARBA00008898"/>
    </source>
</evidence>
<accession>A0ABS9L7H3</accession>
<evidence type="ECO:0000313" key="4">
    <source>
        <dbReference type="EMBL" id="MCG2622614.1"/>
    </source>
</evidence>
<comment type="similarity">
    <text evidence="1">Belongs to the non-flavoprotein flavin reductase family.</text>
</comment>
<evidence type="ECO:0000313" key="5">
    <source>
        <dbReference type="Proteomes" id="UP001165368"/>
    </source>
</evidence>
<dbReference type="InterPro" id="IPR012349">
    <property type="entry name" value="Split_barrel_FMN-bd"/>
</dbReference>
<proteinExistence type="inferred from homology"/>
<keyword evidence="2" id="KW-0560">Oxidoreductase</keyword>